<dbReference type="InterPro" id="IPR015915">
    <property type="entry name" value="Kelch-typ_b-propeller"/>
</dbReference>
<dbReference type="InterPro" id="IPR050796">
    <property type="entry name" value="SCF_F-box_component"/>
</dbReference>
<gene>
    <name evidence="3" type="primary">LOC104743272</name>
</gene>
<name>A0ABM0VXR9_CAMSA</name>
<dbReference type="Gene3D" id="2.120.10.80">
    <property type="entry name" value="Kelch-type beta propeller"/>
    <property type="match status" value="1"/>
</dbReference>
<dbReference type="SUPFAM" id="SSF81383">
    <property type="entry name" value="F-box domain"/>
    <property type="match status" value="1"/>
</dbReference>
<dbReference type="Proteomes" id="UP000694864">
    <property type="component" value="Chromosome 14"/>
</dbReference>
<dbReference type="InterPro" id="IPR001810">
    <property type="entry name" value="F-box_dom"/>
</dbReference>
<evidence type="ECO:0000313" key="3">
    <source>
        <dbReference type="RefSeq" id="XP_010462677.2"/>
    </source>
</evidence>
<dbReference type="InterPro" id="IPR036047">
    <property type="entry name" value="F-box-like_dom_sf"/>
</dbReference>
<feature type="domain" description="F-box" evidence="1">
    <location>
        <begin position="8"/>
        <end position="53"/>
    </location>
</feature>
<dbReference type="PROSITE" id="PS50181">
    <property type="entry name" value="FBOX"/>
    <property type="match status" value="1"/>
</dbReference>
<evidence type="ECO:0000313" key="2">
    <source>
        <dbReference type="Proteomes" id="UP000694864"/>
    </source>
</evidence>
<reference evidence="2" key="1">
    <citation type="journal article" date="2014" name="Nat. Commun.">
        <title>The emerging biofuel crop Camelina sativa retains a highly undifferentiated hexaploid genome structure.</title>
        <authorList>
            <person name="Kagale S."/>
            <person name="Koh C."/>
            <person name="Nixon J."/>
            <person name="Bollina V."/>
            <person name="Clarke W.E."/>
            <person name="Tuteja R."/>
            <person name="Spillane C."/>
            <person name="Robinson S.J."/>
            <person name="Links M.G."/>
            <person name="Clarke C."/>
            <person name="Higgins E.E."/>
            <person name="Huebert T."/>
            <person name="Sharpe A.G."/>
            <person name="Parkin I.A."/>
        </authorList>
    </citation>
    <scope>NUCLEOTIDE SEQUENCE [LARGE SCALE GENOMIC DNA]</scope>
    <source>
        <strain evidence="2">cv. DH55</strain>
    </source>
</reference>
<dbReference type="InterPro" id="IPR006527">
    <property type="entry name" value="F-box-assoc_dom_typ1"/>
</dbReference>
<dbReference type="RefSeq" id="XP_010462677.2">
    <property type="nucleotide sequence ID" value="XM_010464375.2"/>
</dbReference>
<proteinExistence type="predicted"/>
<dbReference type="Pfam" id="PF00646">
    <property type="entry name" value="F-box"/>
    <property type="match status" value="1"/>
</dbReference>
<dbReference type="SMART" id="SM00256">
    <property type="entry name" value="FBOX"/>
    <property type="match status" value="1"/>
</dbReference>
<protein>
    <submittedName>
        <fullName evidence="3">F-box/LRR-repeat/kelch-repeat protein At1g09650-like</fullName>
    </submittedName>
</protein>
<dbReference type="NCBIfam" id="TIGR01640">
    <property type="entry name" value="F_box_assoc_1"/>
    <property type="match status" value="1"/>
</dbReference>
<dbReference type="PANTHER" id="PTHR31672">
    <property type="entry name" value="BNACNNG10540D PROTEIN"/>
    <property type="match status" value="1"/>
</dbReference>
<dbReference type="PANTHER" id="PTHR31672:SF13">
    <property type="entry name" value="F-BOX PROTEIN CPR30-LIKE"/>
    <property type="match status" value="1"/>
</dbReference>
<sequence length="387" mass="44554">MSRKKQRCLRRESLPHDCVELILERLDVDSLMRFKAVSKQWKSTIESPFFQRRQLTHGQQSRGNPDVVMVSLYPDDIRDPVVESLSRLVLGSSSSVSIPTPWDADNTQFLVPYNSCDGLVSVLLSSTFIMVSEQMVSPVVIPTTRWYRPLPLCKLQQLMFDLGRSFYDLHYVVPSLGFGKDKITGTYKPVWLYNSSEIGRDNATTCEVFDFSTNSWRYVSPASPYRIFGCPDPVYVDGSLHWFTECEEEPKILSFDLHTEAFQVVCKAPFANVDDLDIAICDLDNRLCVWEKKWPNQVIWSFDSANKTWQKMCSIDLATTSQWFGRCTHVLLPLALFDGKKKLLFYCRERREALVELDLQSNTYDVVFHDFSIGDPVCYFQSLISIS</sequence>
<accession>A0ABM0VXR9</accession>
<dbReference type="Gene3D" id="1.20.1280.50">
    <property type="match status" value="1"/>
</dbReference>
<keyword evidence="2" id="KW-1185">Reference proteome</keyword>
<organism evidence="2 3">
    <name type="scientific">Camelina sativa</name>
    <name type="common">False flax</name>
    <name type="synonym">Myagrum sativum</name>
    <dbReference type="NCBI Taxonomy" id="90675"/>
    <lineage>
        <taxon>Eukaryota</taxon>
        <taxon>Viridiplantae</taxon>
        <taxon>Streptophyta</taxon>
        <taxon>Embryophyta</taxon>
        <taxon>Tracheophyta</taxon>
        <taxon>Spermatophyta</taxon>
        <taxon>Magnoliopsida</taxon>
        <taxon>eudicotyledons</taxon>
        <taxon>Gunneridae</taxon>
        <taxon>Pentapetalae</taxon>
        <taxon>rosids</taxon>
        <taxon>malvids</taxon>
        <taxon>Brassicales</taxon>
        <taxon>Brassicaceae</taxon>
        <taxon>Camelineae</taxon>
        <taxon>Camelina</taxon>
    </lineage>
</organism>
<dbReference type="Pfam" id="PF07734">
    <property type="entry name" value="FBA_1"/>
    <property type="match status" value="1"/>
</dbReference>
<reference evidence="3" key="2">
    <citation type="submission" date="2025-08" db="UniProtKB">
        <authorList>
            <consortium name="RefSeq"/>
        </authorList>
    </citation>
    <scope>IDENTIFICATION</scope>
    <source>
        <tissue evidence="3">Leaf</tissue>
    </source>
</reference>
<dbReference type="GeneID" id="104743272"/>
<dbReference type="InterPro" id="IPR017451">
    <property type="entry name" value="F-box-assoc_interact_dom"/>
</dbReference>
<dbReference type="SUPFAM" id="SSF117281">
    <property type="entry name" value="Kelch motif"/>
    <property type="match status" value="1"/>
</dbReference>
<evidence type="ECO:0000259" key="1">
    <source>
        <dbReference type="PROSITE" id="PS50181"/>
    </source>
</evidence>